<comment type="pathway">
    <text evidence="1">Plant hormone metabolism; auxin biosynthesis.</text>
</comment>
<evidence type="ECO:0000256" key="1">
    <source>
        <dbReference type="ARBA" id="ARBA00004814"/>
    </source>
</evidence>
<evidence type="ECO:0000259" key="7">
    <source>
        <dbReference type="Pfam" id="PF01593"/>
    </source>
</evidence>
<comment type="caution">
    <text evidence="8">The sequence shown here is derived from an EMBL/GenBank/DDBJ whole genome shotgun (WGS) entry which is preliminary data.</text>
</comment>
<comment type="similarity">
    <text evidence="2">Belongs to the tryptophan 2-monooxygenase family.</text>
</comment>
<evidence type="ECO:0000313" key="8">
    <source>
        <dbReference type="EMBL" id="MBB3065537.1"/>
    </source>
</evidence>
<evidence type="ECO:0000256" key="6">
    <source>
        <dbReference type="ARBA" id="ARBA00047321"/>
    </source>
</evidence>
<evidence type="ECO:0000256" key="5">
    <source>
        <dbReference type="ARBA" id="ARBA00023070"/>
    </source>
</evidence>
<evidence type="ECO:0000256" key="3">
    <source>
        <dbReference type="ARBA" id="ARBA00012535"/>
    </source>
</evidence>
<keyword evidence="5" id="KW-0073">Auxin biosynthesis</keyword>
<sequence>MDSSRYLDTHEDWSILEGYGSLITHFSHGLNAALCNPVTSIERDPTRFRVETPNGILNAQRLIIALPVNVLRNGLLRMEPGFPEGIREALEAVPMGCALKAVFTIEGLNSPFGQTSSAVGKDSDQRTGAYLVRPQGYPLINGFYGGENARALEQSGPQTIEAIAREELKAVFGGEAGKSLTFRCSTTWNQDPLSLGAYSAALPGLADRRLLLAECFDDQLFLAGEHCSINAFSTVHGAWETGLLAADRAAASLA</sequence>
<reference evidence="8 9" key="1">
    <citation type="submission" date="2020-08" db="EMBL/GenBank/DDBJ databases">
        <title>Genomic Encyclopedia of Type Strains, Phase III (KMG-III): the genomes of soil and plant-associated and newly described type strains.</title>
        <authorList>
            <person name="Whitman W."/>
        </authorList>
    </citation>
    <scope>NUCLEOTIDE SEQUENCE [LARGE SCALE GENOMIC DNA]</scope>
    <source>
        <strain evidence="8 9">CECT 8803</strain>
    </source>
</reference>
<dbReference type="InterPro" id="IPR002937">
    <property type="entry name" value="Amino_oxidase"/>
</dbReference>
<dbReference type="Pfam" id="PF01593">
    <property type="entry name" value="Amino_oxidase"/>
    <property type="match status" value="1"/>
</dbReference>
<dbReference type="Gene3D" id="3.50.50.60">
    <property type="entry name" value="FAD/NAD(P)-binding domain"/>
    <property type="match status" value="1"/>
</dbReference>
<dbReference type="PANTHER" id="PTHR10742">
    <property type="entry name" value="FLAVIN MONOAMINE OXIDASE"/>
    <property type="match status" value="1"/>
</dbReference>
<accession>A0A839SRN0</accession>
<dbReference type="InterPro" id="IPR036188">
    <property type="entry name" value="FAD/NAD-bd_sf"/>
</dbReference>
<dbReference type="Proteomes" id="UP000581135">
    <property type="component" value="Unassembled WGS sequence"/>
</dbReference>
<dbReference type="EMBL" id="JACHXA010000004">
    <property type="protein sequence ID" value="MBB3065537.1"/>
    <property type="molecule type" value="Genomic_DNA"/>
</dbReference>
<name>A0A839SRN0_9PROT</name>
<dbReference type="AlphaFoldDB" id="A0A839SRN0"/>
<evidence type="ECO:0000313" key="9">
    <source>
        <dbReference type="Proteomes" id="UP000581135"/>
    </source>
</evidence>
<dbReference type="GO" id="GO:0050361">
    <property type="term" value="F:tryptophan 2-monooxygenase activity"/>
    <property type="evidence" value="ECO:0007669"/>
    <property type="project" value="UniProtKB-EC"/>
</dbReference>
<dbReference type="InterPro" id="IPR050281">
    <property type="entry name" value="Flavin_monoamine_oxidase"/>
</dbReference>
<proteinExistence type="inferred from homology"/>
<dbReference type="PANTHER" id="PTHR10742:SF410">
    <property type="entry name" value="LYSINE-SPECIFIC HISTONE DEMETHYLASE 2"/>
    <property type="match status" value="1"/>
</dbReference>
<evidence type="ECO:0000256" key="4">
    <source>
        <dbReference type="ARBA" id="ARBA00017871"/>
    </source>
</evidence>
<gene>
    <name evidence="8" type="ORF">FHR98_001824</name>
</gene>
<dbReference type="SUPFAM" id="SSF54373">
    <property type="entry name" value="FAD-linked reductases, C-terminal domain"/>
    <property type="match status" value="1"/>
</dbReference>
<keyword evidence="9" id="KW-1185">Reference proteome</keyword>
<dbReference type="GO" id="GO:0009851">
    <property type="term" value="P:auxin biosynthetic process"/>
    <property type="evidence" value="ECO:0007669"/>
    <property type="project" value="UniProtKB-KW"/>
</dbReference>
<protein>
    <recommendedName>
        <fullName evidence="4">Tryptophan 2-monooxygenase</fullName>
        <ecNumber evidence="3">1.13.12.3</ecNumber>
    </recommendedName>
</protein>
<dbReference type="EC" id="1.13.12.3" evidence="3"/>
<feature type="domain" description="Amine oxidase" evidence="7">
    <location>
        <begin position="6"/>
        <end position="248"/>
    </location>
</feature>
<organism evidence="8 9">
    <name type="scientific">Limibacillus halophilus</name>
    <dbReference type="NCBI Taxonomy" id="1579333"/>
    <lineage>
        <taxon>Bacteria</taxon>
        <taxon>Pseudomonadati</taxon>
        <taxon>Pseudomonadota</taxon>
        <taxon>Alphaproteobacteria</taxon>
        <taxon>Rhodospirillales</taxon>
        <taxon>Rhodovibrionaceae</taxon>
        <taxon>Limibacillus</taxon>
    </lineage>
</organism>
<dbReference type="SUPFAM" id="SSF51905">
    <property type="entry name" value="FAD/NAD(P)-binding domain"/>
    <property type="match status" value="1"/>
</dbReference>
<comment type="catalytic activity">
    <reaction evidence="6">
        <text>L-tryptophan + O2 = indole-3-acetamide + CO2 + H2O</text>
        <dbReference type="Rhea" id="RHEA:16165"/>
        <dbReference type="ChEBI" id="CHEBI:15377"/>
        <dbReference type="ChEBI" id="CHEBI:15379"/>
        <dbReference type="ChEBI" id="CHEBI:16031"/>
        <dbReference type="ChEBI" id="CHEBI:16526"/>
        <dbReference type="ChEBI" id="CHEBI:57912"/>
        <dbReference type="EC" id="1.13.12.3"/>
    </reaction>
</comment>
<evidence type="ECO:0000256" key="2">
    <source>
        <dbReference type="ARBA" id="ARBA00005833"/>
    </source>
</evidence>